<dbReference type="InterPro" id="IPR016149">
    <property type="entry name" value="Casein_kin_II_reg-sub_N"/>
</dbReference>
<evidence type="ECO:0000256" key="2">
    <source>
        <dbReference type="RuleBase" id="RU361268"/>
    </source>
</evidence>
<evidence type="ECO:0000313" key="4">
    <source>
        <dbReference type="EMBL" id="KAL0478409.1"/>
    </source>
</evidence>
<feature type="compositionally biased region" description="Low complexity" evidence="3">
    <location>
        <begin position="247"/>
        <end position="264"/>
    </location>
</feature>
<dbReference type="FunFam" id="2.20.25.20:FF:000002">
    <property type="entry name" value="Casein kinase II subunit beta"/>
    <property type="match status" value="1"/>
</dbReference>
<dbReference type="SMART" id="SM01085">
    <property type="entry name" value="CK_II_beta"/>
    <property type="match status" value="1"/>
</dbReference>
<dbReference type="PANTHER" id="PTHR11740">
    <property type="entry name" value="CASEIN KINASE II SUBUNIT BETA"/>
    <property type="match status" value="1"/>
</dbReference>
<dbReference type="GO" id="GO:0019887">
    <property type="term" value="F:protein kinase regulator activity"/>
    <property type="evidence" value="ECO:0007669"/>
    <property type="project" value="InterPro"/>
</dbReference>
<dbReference type="InterPro" id="IPR035991">
    <property type="entry name" value="Casein_kinase_II_beta-like"/>
</dbReference>
<dbReference type="Pfam" id="PF01214">
    <property type="entry name" value="CK_II_beta"/>
    <property type="match status" value="1"/>
</dbReference>
<dbReference type="EMBL" id="JAOPGA020000382">
    <property type="protein sequence ID" value="KAL0478409.1"/>
    <property type="molecule type" value="Genomic_DNA"/>
</dbReference>
<evidence type="ECO:0000313" key="5">
    <source>
        <dbReference type="Proteomes" id="UP001431209"/>
    </source>
</evidence>
<dbReference type="GO" id="GO:0005737">
    <property type="term" value="C:cytoplasm"/>
    <property type="evidence" value="ECO:0007669"/>
    <property type="project" value="TreeGrafter"/>
</dbReference>
<dbReference type="PANTHER" id="PTHR11740:SF0">
    <property type="entry name" value="CASEIN KINASE II SUBUNIT BETA"/>
    <property type="match status" value="1"/>
</dbReference>
<evidence type="ECO:0000256" key="3">
    <source>
        <dbReference type="SAM" id="MobiDB-lite"/>
    </source>
</evidence>
<dbReference type="FunFam" id="1.10.1820.10:FF:000005">
    <property type="entry name" value="Casein kinase II subunit beta"/>
    <property type="match status" value="1"/>
</dbReference>
<dbReference type="InterPro" id="IPR000704">
    <property type="entry name" value="Casein_kinase_II_reg-sub"/>
</dbReference>
<dbReference type="Gene3D" id="2.20.25.20">
    <property type="match status" value="1"/>
</dbReference>
<reference evidence="4 5" key="1">
    <citation type="submission" date="2024-03" db="EMBL/GenBank/DDBJ databases">
        <title>The Acrasis kona genome and developmental transcriptomes reveal deep origins of eukaryotic multicellular pathways.</title>
        <authorList>
            <person name="Sheikh S."/>
            <person name="Fu C.-J."/>
            <person name="Brown M.W."/>
            <person name="Baldauf S.L."/>
        </authorList>
    </citation>
    <scope>NUCLEOTIDE SEQUENCE [LARGE SCALE GENOMIC DNA]</scope>
    <source>
        <strain evidence="4 5">ATCC MYA-3509</strain>
    </source>
</reference>
<keyword evidence="4" id="KW-0808">Transferase</keyword>
<evidence type="ECO:0000256" key="1">
    <source>
        <dbReference type="ARBA" id="ARBA00006941"/>
    </source>
</evidence>
<feature type="compositionally biased region" description="Acidic residues" evidence="3">
    <location>
        <begin position="22"/>
        <end position="39"/>
    </location>
</feature>
<dbReference type="Proteomes" id="UP001431209">
    <property type="component" value="Unassembled WGS sequence"/>
</dbReference>
<accession>A0AAW2YP57</accession>
<dbReference type="AlphaFoldDB" id="A0AAW2YP57"/>
<protein>
    <recommendedName>
        <fullName evidence="2">Casein kinase II subunit beta</fullName>
        <shortName evidence="2">CK II beta</shortName>
    </recommendedName>
</protein>
<proteinExistence type="inferred from homology"/>
<gene>
    <name evidence="4" type="ORF">AKO1_008627</name>
</gene>
<organism evidence="4 5">
    <name type="scientific">Acrasis kona</name>
    <dbReference type="NCBI Taxonomy" id="1008807"/>
    <lineage>
        <taxon>Eukaryota</taxon>
        <taxon>Discoba</taxon>
        <taxon>Heterolobosea</taxon>
        <taxon>Tetramitia</taxon>
        <taxon>Eutetramitia</taxon>
        <taxon>Acrasidae</taxon>
        <taxon>Acrasis</taxon>
    </lineage>
</organism>
<feature type="region of interest" description="Disordered" evidence="3">
    <location>
        <begin position="1"/>
        <end position="39"/>
    </location>
</feature>
<feature type="region of interest" description="Disordered" evidence="3">
    <location>
        <begin position="237"/>
        <end position="272"/>
    </location>
</feature>
<dbReference type="Gene3D" id="1.10.1820.10">
    <property type="entry name" value="protein kinase ck2 holoenzyme, chain C, domain 1"/>
    <property type="match status" value="1"/>
</dbReference>
<feature type="compositionally biased region" description="Basic and acidic residues" evidence="3">
    <location>
        <begin position="1"/>
        <end position="21"/>
    </location>
</feature>
<comment type="subunit">
    <text evidence="2">Tetramer of two alpha and two beta subunits.</text>
</comment>
<comment type="caution">
    <text evidence="4">The sequence shown here is derived from an EMBL/GenBank/DDBJ whole genome shotgun (WGS) entry which is preliminary data.</text>
</comment>
<dbReference type="SUPFAM" id="SSF57798">
    <property type="entry name" value="Casein kinase II beta subunit"/>
    <property type="match status" value="1"/>
</dbReference>
<dbReference type="PRINTS" id="PR00472">
    <property type="entry name" value="CASNKINASEII"/>
</dbReference>
<sequence>MTEENPYSRRMREYNQARQDEENSTAEAEEDEDEEDEEEDISWISWFCSLKGNEFFCEVEEEYIQDDFNLCGLSSQVPFYEYALDMILDLESPMDEDLTEEQQQMVESAADTLYGLIHARFILTNRGMVLMEEKYKLTHFGRCPRVHCQGQSVFPVGQSDLPREGSVKIYCPKCNDIYYPRSSRHRGIDGSYWGTTFPHLFLISYPEYKPTRSTQVYEPRVYGFKVHGYSHNVHAISDKEEENTQHANNTTTTNTTSTTTSATARKTPPKLK</sequence>
<dbReference type="GO" id="GO:0016301">
    <property type="term" value="F:kinase activity"/>
    <property type="evidence" value="ECO:0007669"/>
    <property type="project" value="UniProtKB-KW"/>
</dbReference>
<keyword evidence="4" id="KW-0418">Kinase</keyword>
<name>A0AAW2YP57_9EUKA</name>
<comment type="similarity">
    <text evidence="1 2">Belongs to the casein kinase 2 subunit beta family.</text>
</comment>
<keyword evidence="5" id="KW-1185">Reference proteome</keyword>
<dbReference type="GO" id="GO:0005956">
    <property type="term" value="C:protein kinase CK2 complex"/>
    <property type="evidence" value="ECO:0007669"/>
    <property type="project" value="UniProtKB-UniRule"/>
</dbReference>